<feature type="signal peptide" evidence="8">
    <location>
        <begin position="1"/>
        <end position="30"/>
    </location>
</feature>
<dbReference type="UniPathway" id="UPA00219"/>
<dbReference type="InterPro" id="IPR036365">
    <property type="entry name" value="PGBD-like_sf"/>
</dbReference>
<proteinExistence type="inferred from homology"/>
<evidence type="ECO:0000256" key="3">
    <source>
        <dbReference type="ARBA" id="ARBA00022679"/>
    </source>
</evidence>
<dbReference type="InterPro" id="IPR002477">
    <property type="entry name" value="Peptidoglycan-bd-like"/>
</dbReference>
<keyword evidence="4 7" id="KW-0133">Cell shape</keyword>
<dbReference type="GO" id="GO:0071555">
    <property type="term" value="P:cell wall organization"/>
    <property type="evidence" value="ECO:0007669"/>
    <property type="project" value="UniProtKB-UniRule"/>
</dbReference>
<dbReference type="InterPro" id="IPR050979">
    <property type="entry name" value="LD-transpeptidase"/>
</dbReference>
<dbReference type="AlphaFoldDB" id="A0A4U1L1Y3"/>
<comment type="caution">
    <text evidence="10">The sequence shown here is derived from an EMBL/GenBank/DDBJ whole genome shotgun (WGS) entry which is preliminary data.</text>
</comment>
<comment type="pathway">
    <text evidence="1 7">Cell wall biogenesis; peptidoglycan biosynthesis.</text>
</comment>
<evidence type="ECO:0000256" key="5">
    <source>
        <dbReference type="ARBA" id="ARBA00022984"/>
    </source>
</evidence>
<evidence type="ECO:0000256" key="8">
    <source>
        <dbReference type="SAM" id="SignalP"/>
    </source>
</evidence>
<accession>A0A4U1L1Y3</accession>
<dbReference type="Proteomes" id="UP000309138">
    <property type="component" value="Unassembled WGS sequence"/>
</dbReference>
<dbReference type="Gene3D" id="2.40.440.10">
    <property type="entry name" value="L,D-transpeptidase catalytic domain-like"/>
    <property type="match status" value="1"/>
</dbReference>
<evidence type="ECO:0000313" key="10">
    <source>
        <dbReference type="EMBL" id="TKD50849.1"/>
    </source>
</evidence>
<dbReference type="Pfam" id="PF03734">
    <property type="entry name" value="YkuD"/>
    <property type="match status" value="1"/>
</dbReference>
<keyword evidence="5 7" id="KW-0573">Peptidoglycan synthesis</keyword>
<organism evidence="10 11">
    <name type="scientific">Sphingomonas baiyangensis</name>
    <dbReference type="NCBI Taxonomy" id="2572576"/>
    <lineage>
        <taxon>Bacteria</taxon>
        <taxon>Pseudomonadati</taxon>
        <taxon>Pseudomonadota</taxon>
        <taxon>Alphaproteobacteria</taxon>
        <taxon>Sphingomonadales</taxon>
        <taxon>Sphingomonadaceae</taxon>
        <taxon>Sphingomonas</taxon>
    </lineage>
</organism>
<dbReference type="GO" id="GO:0071972">
    <property type="term" value="F:peptidoglycan L,D-transpeptidase activity"/>
    <property type="evidence" value="ECO:0007669"/>
    <property type="project" value="TreeGrafter"/>
</dbReference>
<keyword evidence="11" id="KW-1185">Reference proteome</keyword>
<evidence type="ECO:0000256" key="7">
    <source>
        <dbReference type="PROSITE-ProRule" id="PRU01373"/>
    </source>
</evidence>
<dbReference type="PROSITE" id="PS52029">
    <property type="entry name" value="LD_TPASE"/>
    <property type="match status" value="1"/>
</dbReference>
<reference evidence="10 11" key="1">
    <citation type="submission" date="2019-04" db="EMBL/GenBank/DDBJ databases">
        <authorList>
            <person name="Yang Y."/>
            <person name="Wei D."/>
        </authorList>
    </citation>
    <scope>NUCLEOTIDE SEQUENCE [LARGE SCALE GENOMIC DNA]</scope>
    <source>
        <strain evidence="10 11">L-1-4w-11</strain>
    </source>
</reference>
<dbReference type="SUPFAM" id="SSF141523">
    <property type="entry name" value="L,D-transpeptidase catalytic domain-like"/>
    <property type="match status" value="1"/>
</dbReference>
<feature type="domain" description="L,D-TPase catalytic" evidence="9">
    <location>
        <begin position="221"/>
        <end position="354"/>
    </location>
</feature>
<dbReference type="PANTHER" id="PTHR30582">
    <property type="entry name" value="L,D-TRANSPEPTIDASE"/>
    <property type="match status" value="1"/>
</dbReference>
<dbReference type="Gene3D" id="1.10.101.10">
    <property type="entry name" value="PGBD-like superfamily/PGBD"/>
    <property type="match status" value="1"/>
</dbReference>
<dbReference type="CDD" id="cd16913">
    <property type="entry name" value="YkuD_like"/>
    <property type="match status" value="1"/>
</dbReference>
<feature type="active site" description="Nucleophile" evidence="7">
    <location>
        <position position="330"/>
    </location>
</feature>
<keyword evidence="8" id="KW-0732">Signal</keyword>
<dbReference type="SUPFAM" id="SSF47090">
    <property type="entry name" value="PGBD-like"/>
    <property type="match status" value="1"/>
</dbReference>
<protein>
    <submittedName>
        <fullName evidence="10">Murein L,D-transpeptidase</fullName>
    </submittedName>
</protein>
<gene>
    <name evidence="10" type="ORF">FBR43_08780</name>
</gene>
<keyword evidence="6 7" id="KW-0961">Cell wall biogenesis/degradation</keyword>
<dbReference type="EMBL" id="SWKR01000002">
    <property type="protein sequence ID" value="TKD50849.1"/>
    <property type="molecule type" value="Genomic_DNA"/>
</dbReference>
<dbReference type="Pfam" id="PF01471">
    <property type="entry name" value="PG_binding_1"/>
    <property type="match status" value="1"/>
</dbReference>
<evidence type="ECO:0000256" key="1">
    <source>
        <dbReference type="ARBA" id="ARBA00004752"/>
    </source>
</evidence>
<feature type="active site" description="Proton donor/acceptor" evidence="7">
    <location>
        <position position="314"/>
    </location>
</feature>
<evidence type="ECO:0000259" key="9">
    <source>
        <dbReference type="PROSITE" id="PS52029"/>
    </source>
</evidence>
<evidence type="ECO:0000256" key="2">
    <source>
        <dbReference type="ARBA" id="ARBA00005992"/>
    </source>
</evidence>
<feature type="chain" id="PRO_5020999835" evidence="8">
    <location>
        <begin position="31"/>
        <end position="355"/>
    </location>
</feature>
<dbReference type="GO" id="GO:0008360">
    <property type="term" value="P:regulation of cell shape"/>
    <property type="evidence" value="ECO:0007669"/>
    <property type="project" value="UniProtKB-UniRule"/>
</dbReference>
<dbReference type="GO" id="GO:0018104">
    <property type="term" value="P:peptidoglycan-protein cross-linking"/>
    <property type="evidence" value="ECO:0007669"/>
    <property type="project" value="TreeGrafter"/>
</dbReference>
<dbReference type="InterPro" id="IPR036366">
    <property type="entry name" value="PGBDSf"/>
</dbReference>
<dbReference type="GO" id="GO:0016740">
    <property type="term" value="F:transferase activity"/>
    <property type="evidence" value="ECO:0007669"/>
    <property type="project" value="UniProtKB-KW"/>
</dbReference>
<dbReference type="RefSeq" id="WP_136942796.1">
    <property type="nucleotide sequence ID" value="NZ_SWKR01000002.1"/>
</dbReference>
<dbReference type="InterPro" id="IPR005490">
    <property type="entry name" value="LD_TPept_cat_dom"/>
</dbReference>
<comment type="similarity">
    <text evidence="2">Belongs to the YkuD family.</text>
</comment>
<dbReference type="InterPro" id="IPR038063">
    <property type="entry name" value="Transpep_catalytic_dom"/>
</dbReference>
<sequence length="355" mass="38028">MRYRTILGLAGLATVAAAGAMFAEAPSATAQTPAASPAPAPASSKMLTLPGGMDPAVLHAQVILDKLGFGPGLLDGRDSPSFARALRGFQTSRGLGVTGDLDAPTLRALYPYRAWRPIKMIALTEGMLRGPFLNPTPEDYADQAKLPGVPYRSPLEKLAEMFHTSPQVLVTLNSRETPLRVGQEVVFPNALPTERNYAIDDATWRSTVAYLNVGSNQPVADRVVVDESEGALKVYDAEDRLVAQFGATMGSSQFPLPIGEWTIKGTAFNPDWSYDPDLIAGSAPDAEEAVVPPGPNNPVGVVWLDLSKEHYGIHGTPEPQNIGKTESNGCIRLTNWDAARLALMVKPGTRAIFQR</sequence>
<dbReference type="OrthoDB" id="9787225at2"/>
<evidence type="ECO:0000256" key="4">
    <source>
        <dbReference type="ARBA" id="ARBA00022960"/>
    </source>
</evidence>
<evidence type="ECO:0000313" key="11">
    <source>
        <dbReference type="Proteomes" id="UP000309138"/>
    </source>
</evidence>
<name>A0A4U1L1Y3_9SPHN</name>
<dbReference type="GO" id="GO:0005576">
    <property type="term" value="C:extracellular region"/>
    <property type="evidence" value="ECO:0007669"/>
    <property type="project" value="TreeGrafter"/>
</dbReference>
<evidence type="ECO:0000256" key="6">
    <source>
        <dbReference type="ARBA" id="ARBA00023316"/>
    </source>
</evidence>
<dbReference type="PANTHER" id="PTHR30582:SF30">
    <property type="entry name" value="BLR4375 PROTEIN"/>
    <property type="match status" value="1"/>
</dbReference>
<keyword evidence="3" id="KW-0808">Transferase</keyword>